<dbReference type="PANTHER" id="PTHR24960:SF79">
    <property type="entry name" value="PHOTOSYSTEM I IRON-SULFUR CENTER"/>
    <property type="match status" value="1"/>
</dbReference>
<evidence type="ECO:0000256" key="1">
    <source>
        <dbReference type="ARBA" id="ARBA00001966"/>
    </source>
</evidence>
<dbReference type="EMBL" id="SLUN01000027">
    <property type="protein sequence ID" value="TCL62178.1"/>
    <property type="molecule type" value="Genomic_DNA"/>
</dbReference>
<keyword evidence="6" id="KW-0411">Iron-sulfur</keyword>
<keyword evidence="3" id="KW-0004">4Fe-4S</keyword>
<dbReference type="GO" id="GO:0051539">
    <property type="term" value="F:4 iron, 4 sulfur cluster binding"/>
    <property type="evidence" value="ECO:0007669"/>
    <property type="project" value="UniProtKB-KW"/>
</dbReference>
<evidence type="ECO:0000256" key="6">
    <source>
        <dbReference type="ARBA" id="ARBA00023014"/>
    </source>
</evidence>
<dbReference type="AlphaFoldDB" id="A0A4R1R967"/>
<evidence type="ECO:0000256" key="3">
    <source>
        <dbReference type="ARBA" id="ARBA00022485"/>
    </source>
</evidence>
<dbReference type="PROSITE" id="PS00198">
    <property type="entry name" value="4FE4S_FER_1"/>
    <property type="match status" value="1"/>
</dbReference>
<gene>
    <name evidence="8" type="ORF">EDC14_102728</name>
</gene>
<evidence type="ECO:0000256" key="5">
    <source>
        <dbReference type="ARBA" id="ARBA00023004"/>
    </source>
</evidence>
<protein>
    <submittedName>
        <fullName evidence="8">Uncharacterized protein (DUF362 family)</fullName>
    </submittedName>
</protein>
<accession>A0A4R1R967</accession>
<dbReference type="Proteomes" id="UP000295008">
    <property type="component" value="Unassembled WGS sequence"/>
</dbReference>
<evidence type="ECO:0000259" key="7">
    <source>
        <dbReference type="PROSITE" id="PS51379"/>
    </source>
</evidence>
<evidence type="ECO:0000313" key="8">
    <source>
        <dbReference type="EMBL" id="TCL62178.1"/>
    </source>
</evidence>
<keyword evidence="5" id="KW-0408">Iron</keyword>
<dbReference type="PANTHER" id="PTHR24960">
    <property type="entry name" value="PHOTOSYSTEM I IRON-SULFUR CENTER-RELATED"/>
    <property type="match status" value="1"/>
</dbReference>
<dbReference type="Gene3D" id="3.30.70.20">
    <property type="match status" value="1"/>
</dbReference>
<dbReference type="SUPFAM" id="SSF54862">
    <property type="entry name" value="4Fe-4S ferredoxins"/>
    <property type="match status" value="1"/>
</dbReference>
<feature type="domain" description="4Fe-4S ferredoxin-type" evidence="7">
    <location>
        <begin position="341"/>
        <end position="370"/>
    </location>
</feature>
<dbReference type="InterPro" id="IPR007160">
    <property type="entry name" value="DUF362"/>
</dbReference>
<name>A0A4R1R967_HYDET</name>
<keyword evidence="4" id="KW-0479">Metal-binding</keyword>
<comment type="function">
    <text evidence="2">Ferredoxins are iron-sulfur proteins that transfer electrons in a wide variety of metabolic reactions.</text>
</comment>
<comment type="cofactor">
    <cofactor evidence="1">
        <name>[4Fe-4S] cluster</name>
        <dbReference type="ChEBI" id="CHEBI:49883"/>
    </cofactor>
</comment>
<reference evidence="8 9" key="1">
    <citation type="submission" date="2019-03" db="EMBL/GenBank/DDBJ databases">
        <title>Genomic Encyclopedia of Type Strains, Phase IV (KMG-IV): sequencing the most valuable type-strain genomes for metagenomic binning, comparative biology and taxonomic classification.</title>
        <authorList>
            <person name="Goeker M."/>
        </authorList>
    </citation>
    <scope>NUCLEOTIDE SEQUENCE [LARGE SCALE GENOMIC DNA]</scope>
    <source>
        <strain evidence="8 9">LX-B</strain>
    </source>
</reference>
<dbReference type="InterPro" id="IPR017896">
    <property type="entry name" value="4Fe4S_Fe-S-bd"/>
</dbReference>
<keyword evidence="9" id="KW-1185">Reference proteome</keyword>
<dbReference type="GO" id="GO:0046872">
    <property type="term" value="F:metal ion binding"/>
    <property type="evidence" value="ECO:0007669"/>
    <property type="project" value="UniProtKB-KW"/>
</dbReference>
<dbReference type="Pfam" id="PF04015">
    <property type="entry name" value="DUF362"/>
    <property type="match status" value="1"/>
</dbReference>
<comment type="caution">
    <text evidence="8">The sequence shown here is derived from an EMBL/GenBank/DDBJ whole genome shotgun (WGS) entry which is preliminary data.</text>
</comment>
<evidence type="ECO:0000313" key="9">
    <source>
        <dbReference type="Proteomes" id="UP000295008"/>
    </source>
</evidence>
<proteinExistence type="predicted"/>
<sequence length="382" mass="41395">MERVSLLQCESYGTGLKSQLEKLLAPLGGLGSFFRPGDRVLLKPNLIGPRSVESAATTHPALILAMAELVKDCGGRVGVGDSPGIGSAESVIKRLGMEAALKRLGAAIVEFNTPVALAGFGRELPFERRYKNLFMARELDDFDQLINLAKLKSHGQMGVTLATKNLFGCVVGTNKGRWHFNAGKDLDGFARLLLEIALTARPGLHIVDGIIGMDGNGPSNGRPRQLNILAAGGNPLALDRVIVELLQKRPEQFPLFAAARALGLPGLELAEIAIAGAGPETLRVEDFQIPAFHRTHIFVNETFSRIASGLLKQRMLLDEKACVNCRKCEELCPARAISYAGRIRIDDSQCIQCCCCQEMCPVGALRVSEPFTVKLLRKLKIM</sequence>
<dbReference type="RefSeq" id="WP_165908128.1">
    <property type="nucleotide sequence ID" value="NZ_SLUN01000027.1"/>
</dbReference>
<organism evidence="8 9">
    <name type="scientific">Hydrogenispora ethanolica</name>
    <dbReference type="NCBI Taxonomy" id="1082276"/>
    <lineage>
        <taxon>Bacteria</taxon>
        <taxon>Bacillati</taxon>
        <taxon>Bacillota</taxon>
        <taxon>Hydrogenispora</taxon>
    </lineage>
</organism>
<feature type="domain" description="4Fe-4S ferredoxin-type" evidence="7">
    <location>
        <begin position="313"/>
        <end position="339"/>
    </location>
</feature>
<evidence type="ECO:0000256" key="4">
    <source>
        <dbReference type="ARBA" id="ARBA00022723"/>
    </source>
</evidence>
<evidence type="ECO:0000256" key="2">
    <source>
        <dbReference type="ARBA" id="ARBA00003532"/>
    </source>
</evidence>
<dbReference type="InterPro" id="IPR050157">
    <property type="entry name" value="PSI_iron-sulfur_center"/>
</dbReference>
<dbReference type="PROSITE" id="PS51379">
    <property type="entry name" value="4FE4S_FER_2"/>
    <property type="match status" value="2"/>
</dbReference>
<dbReference type="Pfam" id="PF00037">
    <property type="entry name" value="Fer4"/>
    <property type="match status" value="1"/>
</dbReference>
<dbReference type="InterPro" id="IPR017900">
    <property type="entry name" value="4Fe4S_Fe_S_CS"/>
</dbReference>